<reference evidence="2 3" key="1">
    <citation type="submission" date="2018-06" db="EMBL/GenBank/DDBJ databases">
        <authorList>
            <consortium name="Pathogen Informatics"/>
            <person name="Doyle S."/>
        </authorList>
    </citation>
    <scope>NUCLEOTIDE SEQUENCE [LARGE SCALE GENOMIC DNA]</scope>
    <source>
        <strain evidence="2 3">NCTC12961</strain>
    </source>
</reference>
<gene>
    <name evidence="2" type="ORF">NCTC12961_01290</name>
</gene>
<protein>
    <submittedName>
        <fullName evidence="2">Uncharacterized protein</fullName>
    </submittedName>
</protein>
<keyword evidence="1" id="KW-0812">Transmembrane</keyword>
<organism evidence="2 3">
    <name type="scientific">Serratia plymuthica</name>
    <dbReference type="NCBI Taxonomy" id="82996"/>
    <lineage>
        <taxon>Bacteria</taxon>
        <taxon>Pseudomonadati</taxon>
        <taxon>Pseudomonadota</taxon>
        <taxon>Gammaproteobacteria</taxon>
        <taxon>Enterobacterales</taxon>
        <taxon>Yersiniaceae</taxon>
        <taxon>Serratia</taxon>
    </lineage>
</organism>
<sequence length="49" mass="5807">MLPMAPICKMYIYVLFARVRGMIITVGYVWRGRMLEHSHHDRSQVESVQ</sequence>
<name>A0A2X4U179_SERPL</name>
<evidence type="ECO:0000256" key="1">
    <source>
        <dbReference type="SAM" id="Phobius"/>
    </source>
</evidence>
<feature type="transmembrane region" description="Helical" evidence="1">
    <location>
        <begin position="12"/>
        <end position="30"/>
    </location>
</feature>
<evidence type="ECO:0000313" key="3">
    <source>
        <dbReference type="Proteomes" id="UP000248897"/>
    </source>
</evidence>
<dbReference type="AlphaFoldDB" id="A0A2X4U179"/>
<keyword evidence="1" id="KW-0472">Membrane</keyword>
<dbReference type="Proteomes" id="UP000248897">
    <property type="component" value="Chromosome 1"/>
</dbReference>
<accession>A0A2X4U179</accession>
<proteinExistence type="predicted"/>
<evidence type="ECO:0000313" key="2">
    <source>
        <dbReference type="EMBL" id="SQI32943.1"/>
    </source>
</evidence>
<keyword evidence="1" id="KW-1133">Transmembrane helix</keyword>
<dbReference type="EMBL" id="LS483469">
    <property type="protein sequence ID" value="SQI32943.1"/>
    <property type="molecule type" value="Genomic_DNA"/>
</dbReference>